<accession>A0ABQ3LWN6</accession>
<evidence type="ECO:0000313" key="3">
    <source>
        <dbReference type="EMBL" id="GHH26564.1"/>
    </source>
</evidence>
<dbReference type="Proteomes" id="UP000652430">
    <property type="component" value="Unassembled WGS sequence"/>
</dbReference>
<feature type="domain" description="GAF" evidence="1">
    <location>
        <begin position="27"/>
        <end position="166"/>
    </location>
</feature>
<keyword evidence="3" id="KW-0418">Kinase</keyword>
<dbReference type="GO" id="GO:0016301">
    <property type="term" value="F:kinase activity"/>
    <property type="evidence" value="ECO:0007669"/>
    <property type="project" value="UniProtKB-KW"/>
</dbReference>
<keyword evidence="4" id="KW-1185">Reference proteome</keyword>
<dbReference type="Gene3D" id="3.30.565.10">
    <property type="entry name" value="Histidine kinase-like ATPase, C-terminal domain"/>
    <property type="match status" value="1"/>
</dbReference>
<name>A0ABQ3LWN6_9SPHN</name>
<reference evidence="4" key="1">
    <citation type="journal article" date="2019" name="Int. J. Syst. Evol. Microbiol.">
        <title>The Global Catalogue of Microorganisms (GCM) 10K type strain sequencing project: providing services to taxonomists for standard genome sequencing and annotation.</title>
        <authorList>
            <consortium name="The Broad Institute Genomics Platform"/>
            <consortium name="The Broad Institute Genome Sequencing Center for Infectious Disease"/>
            <person name="Wu L."/>
            <person name="Ma J."/>
        </authorList>
    </citation>
    <scope>NUCLEOTIDE SEQUENCE [LARGE SCALE GENOMIC DNA]</scope>
    <source>
        <strain evidence="4">CGMCC 1.8957</strain>
    </source>
</reference>
<feature type="domain" description="Histidine kinase/HSP90-like ATPase" evidence="2">
    <location>
        <begin position="268"/>
        <end position="363"/>
    </location>
</feature>
<dbReference type="Pfam" id="PF07568">
    <property type="entry name" value="HisKA_2"/>
    <property type="match status" value="1"/>
</dbReference>
<evidence type="ECO:0000259" key="1">
    <source>
        <dbReference type="SMART" id="SM00065"/>
    </source>
</evidence>
<evidence type="ECO:0000259" key="2">
    <source>
        <dbReference type="SMART" id="SM00387"/>
    </source>
</evidence>
<sequence length="365" mass="39593">MTDASIIPPSEPQRLAAVRRYDILDTPPDGAFDRITALAARRFGVPISIISIVDQDRIWFKSHYGVSVKQIGRDPGLCASAILSNDLHILTDASIDPRSLANPLVAGEFGLRFYAGVPLTTDDGHNLGTLCIIDKKARSIDQSQIEDLKDLAAIVIDQMEMQISARRAVSQAELMAREIDHRVMNSLQFVSGLLSMQSRALTDADTVGHLQLAANRVAAVAQVHRHFYAEGVDQASCITFLRRLCADLESILGRKIQVSGDEGVIPTTSVQPIGLLVNELVTNAAKHGQGLIEVRYEIEANRHALIVSDEGRDFPKDFDPTAASQSLGMRVVTSLTTQLGGVLTSGHRPDGGTCLKVSFQVQPQV</sequence>
<dbReference type="Pfam" id="PF02518">
    <property type="entry name" value="HATPase_c"/>
    <property type="match status" value="1"/>
</dbReference>
<dbReference type="RefSeq" id="WP_189677876.1">
    <property type="nucleotide sequence ID" value="NZ_BNAQ01000016.1"/>
</dbReference>
<dbReference type="Gene3D" id="3.30.450.40">
    <property type="match status" value="1"/>
</dbReference>
<comment type="caution">
    <text evidence="3">The sequence shown here is derived from an EMBL/GenBank/DDBJ whole genome shotgun (WGS) entry which is preliminary data.</text>
</comment>
<dbReference type="InterPro" id="IPR029016">
    <property type="entry name" value="GAF-like_dom_sf"/>
</dbReference>
<dbReference type="InterPro" id="IPR003018">
    <property type="entry name" value="GAF"/>
</dbReference>
<keyword evidence="3" id="KW-0808">Transferase</keyword>
<proteinExistence type="predicted"/>
<dbReference type="PANTHER" id="PTHR43102:SF2">
    <property type="entry name" value="GAF DOMAIN-CONTAINING PROTEIN"/>
    <property type="match status" value="1"/>
</dbReference>
<organism evidence="3 4">
    <name type="scientific">Sphingomonas glacialis</name>
    <dbReference type="NCBI Taxonomy" id="658225"/>
    <lineage>
        <taxon>Bacteria</taxon>
        <taxon>Pseudomonadati</taxon>
        <taxon>Pseudomonadota</taxon>
        <taxon>Alphaproteobacteria</taxon>
        <taxon>Sphingomonadales</taxon>
        <taxon>Sphingomonadaceae</taxon>
        <taxon>Sphingomonas</taxon>
    </lineage>
</organism>
<dbReference type="Pfam" id="PF01590">
    <property type="entry name" value="GAF"/>
    <property type="match status" value="1"/>
</dbReference>
<dbReference type="InterPro" id="IPR011495">
    <property type="entry name" value="Sig_transdc_His_kin_sub2_dim/P"/>
</dbReference>
<dbReference type="SUPFAM" id="SSF55781">
    <property type="entry name" value="GAF domain-like"/>
    <property type="match status" value="1"/>
</dbReference>
<evidence type="ECO:0000313" key="4">
    <source>
        <dbReference type="Proteomes" id="UP000652430"/>
    </source>
</evidence>
<dbReference type="SMART" id="SM00065">
    <property type="entry name" value="GAF"/>
    <property type="match status" value="1"/>
</dbReference>
<dbReference type="SUPFAM" id="SSF55874">
    <property type="entry name" value="ATPase domain of HSP90 chaperone/DNA topoisomerase II/histidine kinase"/>
    <property type="match status" value="1"/>
</dbReference>
<gene>
    <name evidence="3" type="ORF">GCM10008023_41310</name>
</gene>
<dbReference type="InterPro" id="IPR036890">
    <property type="entry name" value="HATPase_C_sf"/>
</dbReference>
<dbReference type="EMBL" id="BNAQ01000016">
    <property type="protein sequence ID" value="GHH26564.1"/>
    <property type="molecule type" value="Genomic_DNA"/>
</dbReference>
<dbReference type="PANTHER" id="PTHR43102">
    <property type="entry name" value="SLR1143 PROTEIN"/>
    <property type="match status" value="1"/>
</dbReference>
<dbReference type="InterPro" id="IPR003594">
    <property type="entry name" value="HATPase_dom"/>
</dbReference>
<dbReference type="SMART" id="SM00387">
    <property type="entry name" value="HATPase_c"/>
    <property type="match status" value="1"/>
</dbReference>
<protein>
    <submittedName>
        <fullName evidence="3">Sensor histidine kinase</fullName>
    </submittedName>
</protein>